<sequence length="182" mass="20550">MSSTFVCALTLTFLYPCLCLTENDCFSYLERNDLFHDEQACGRKYCCGECSRRYCCSEKKYQLNQELCPESSFFFRKIAVILGSTIGTIVLVTLCVSVMICCIAPCCLCYKKCLKRPDQRQISKLATVQSIVINSNPSQQPPHPGYQAVPAGPPMPTAPPPSYQEISKLFKYILKHNKYVNL</sequence>
<dbReference type="GO" id="GO:0016020">
    <property type="term" value="C:membrane"/>
    <property type="evidence" value="ECO:0007669"/>
    <property type="project" value="UniProtKB-SubCell"/>
</dbReference>
<dbReference type="OMA" id="CSKYCCG"/>
<feature type="transmembrane region" description="Helical" evidence="5">
    <location>
        <begin position="78"/>
        <end position="110"/>
    </location>
</feature>
<reference evidence="8" key="2">
    <citation type="submission" date="2025-09" db="UniProtKB">
        <authorList>
            <consortium name="Ensembl"/>
        </authorList>
    </citation>
    <scope>IDENTIFICATION</scope>
</reference>
<evidence type="ECO:0000256" key="3">
    <source>
        <dbReference type="ARBA" id="ARBA00022989"/>
    </source>
</evidence>
<evidence type="ECO:0000256" key="6">
    <source>
        <dbReference type="SAM" id="SignalP"/>
    </source>
</evidence>
<evidence type="ECO:0000256" key="1">
    <source>
        <dbReference type="ARBA" id="ARBA00004370"/>
    </source>
</evidence>
<keyword evidence="4 5" id="KW-0472">Membrane</keyword>
<keyword evidence="6" id="KW-0732">Signal</keyword>
<feature type="signal peptide" evidence="6">
    <location>
        <begin position="1"/>
        <end position="19"/>
    </location>
</feature>
<keyword evidence="3 5" id="KW-1133">Transmembrane helix</keyword>
<dbReference type="PANTHER" id="PTHR31395:SF23">
    <property type="entry name" value="GEO05642P1"/>
    <property type="match status" value="1"/>
</dbReference>
<evidence type="ECO:0000259" key="7">
    <source>
        <dbReference type="Pfam" id="PF13908"/>
    </source>
</evidence>
<comment type="subcellular location">
    <subcellularLocation>
        <location evidence="1">Membrane</location>
    </subcellularLocation>
</comment>
<name>A0A3Q0STJ7_AMPCI</name>
<reference evidence="8" key="1">
    <citation type="submission" date="2025-08" db="UniProtKB">
        <authorList>
            <consortium name="Ensembl"/>
        </authorList>
    </citation>
    <scope>IDENTIFICATION</scope>
</reference>
<dbReference type="Proteomes" id="UP000261340">
    <property type="component" value="Unplaced"/>
</dbReference>
<dbReference type="PANTHER" id="PTHR31395">
    <property type="entry name" value="SHISA"/>
    <property type="match status" value="1"/>
</dbReference>
<dbReference type="Ensembl" id="ENSACIT00000024106.1">
    <property type="protein sequence ID" value="ENSACIP00000023490.1"/>
    <property type="gene ID" value="ENSACIG00000018255.1"/>
</dbReference>
<feature type="chain" id="PRO_5046567947" description="Shisa N-terminal domain-containing protein" evidence="6">
    <location>
        <begin position="20"/>
        <end position="182"/>
    </location>
</feature>
<dbReference type="AlphaFoldDB" id="A0A3Q0STJ7"/>
<evidence type="ECO:0000256" key="5">
    <source>
        <dbReference type="SAM" id="Phobius"/>
    </source>
</evidence>
<dbReference type="STRING" id="61819.ENSACIP00000023490"/>
<evidence type="ECO:0000313" key="8">
    <source>
        <dbReference type="Ensembl" id="ENSACIP00000023490.1"/>
    </source>
</evidence>
<accession>A0A3Q0STJ7</accession>
<protein>
    <recommendedName>
        <fullName evidence="7">Shisa N-terminal domain-containing protein</fullName>
    </recommendedName>
</protein>
<keyword evidence="9" id="KW-1185">Reference proteome</keyword>
<proteinExistence type="predicted"/>
<dbReference type="GeneTree" id="ENSGT00940000174536"/>
<dbReference type="InterPro" id="IPR053891">
    <property type="entry name" value="Shisa_N"/>
</dbReference>
<organism evidence="8 9">
    <name type="scientific">Amphilophus citrinellus</name>
    <name type="common">Midas cichlid</name>
    <name type="synonym">Cichlasoma citrinellum</name>
    <dbReference type="NCBI Taxonomy" id="61819"/>
    <lineage>
        <taxon>Eukaryota</taxon>
        <taxon>Metazoa</taxon>
        <taxon>Chordata</taxon>
        <taxon>Craniata</taxon>
        <taxon>Vertebrata</taxon>
        <taxon>Euteleostomi</taxon>
        <taxon>Actinopterygii</taxon>
        <taxon>Neopterygii</taxon>
        <taxon>Teleostei</taxon>
        <taxon>Neoteleostei</taxon>
        <taxon>Acanthomorphata</taxon>
        <taxon>Ovalentaria</taxon>
        <taxon>Cichlomorphae</taxon>
        <taxon>Cichliformes</taxon>
        <taxon>Cichlidae</taxon>
        <taxon>New World cichlids</taxon>
        <taxon>Cichlasomatinae</taxon>
        <taxon>Heroini</taxon>
        <taxon>Amphilophus</taxon>
    </lineage>
</organism>
<dbReference type="InterPro" id="IPR026910">
    <property type="entry name" value="Shisa"/>
</dbReference>
<keyword evidence="2 5" id="KW-0812">Transmembrane</keyword>
<evidence type="ECO:0000256" key="4">
    <source>
        <dbReference type="ARBA" id="ARBA00023136"/>
    </source>
</evidence>
<evidence type="ECO:0000313" key="9">
    <source>
        <dbReference type="Proteomes" id="UP000261340"/>
    </source>
</evidence>
<evidence type="ECO:0000256" key="2">
    <source>
        <dbReference type="ARBA" id="ARBA00022692"/>
    </source>
</evidence>
<dbReference type="Pfam" id="PF13908">
    <property type="entry name" value="Shisa_N"/>
    <property type="match status" value="1"/>
</dbReference>
<feature type="domain" description="Shisa N-terminal" evidence="7">
    <location>
        <begin position="23"/>
        <end position="69"/>
    </location>
</feature>